<dbReference type="InterPro" id="IPR044922">
    <property type="entry name" value="DUF2063_N_sf"/>
</dbReference>
<feature type="compositionally biased region" description="Basic and acidic residues" evidence="1">
    <location>
        <begin position="9"/>
        <end position="25"/>
    </location>
</feature>
<dbReference type="RefSeq" id="WP_067082326.1">
    <property type="nucleotide sequence ID" value="NZ_LRFG02000002.1"/>
</dbReference>
<comment type="caution">
    <text evidence="4">The sequence shown here is derived from an EMBL/GenBank/DDBJ whole genome shotgun (WGS) entry which is preliminary data.</text>
</comment>
<gene>
    <name evidence="4" type="ORF">AWR36_005630</name>
</gene>
<feature type="domain" description="Putative DNA-binding" evidence="2">
    <location>
        <begin position="25"/>
        <end position="110"/>
    </location>
</feature>
<evidence type="ECO:0000259" key="3">
    <source>
        <dbReference type="Pfam" id="PF22106"/>
    </source>
</evidence>
<dbReference type="Gene3D" id="3.90.930.50">
    <property type="match status" value="1"/>
</dbReference>
<organism evidence="4 5">
    <name type="scientific">Microbulbifer flavimaris</name>
    <dbReference type="NCBI Taxonomy" id="1781068"/>
    <lineage>
        <taxon>Bacteria</taxon>
        <taxon>Pseudomonadati</taxon>
        <taxon>Pseudomonadota</taxon>
        <taxon>Gammaproteobacteria</taxon>
        <taxon>Cellvibrionales</taxon>
        <taxon>Microbulbiferaceae</taxon>
        <taxon>Microbulbifer</taxon>
    </lineage>
</organism>
<evidence type="ECO:0000259" key="2">
    <source>
        <dbReference type="Pfam" id="PF09836"/>
    </source>
</evidence>
<dbReference type="Pfam" id="PF22106">
    <property type="entry name" value="NGO1945_C"/>
    <property type="match status" value="1"/>
</dbReference>
<evidence type="ECO:0000256" key="1">
    <source>
        <dbReference type="SAM" id="MobiDB-lite"/>
    </source>
</evidence>
<protein>
    <submittedName>
        <fullName evidence="4">DUF2063 domain-containing protein</fullName>
    </submittedName>
</protein>
<dbReference type="Pfam" id="PF09836">
    <property type="entry name" value="DUF2063"/>
    <property type="match status" value="1"/>
</dbReference>
<dbReference type="Proteomes" id="UP000218427">
    <property type="component" value="Unassembled WGS sequence"/>
</dbReference>
<dbReference type="InterPro" id="IPR018640">
    <property type="entry name" value="DUF2063"/>
</dbReference>
<evidence type="ECO:0000313" key="5">
    <source>
        <dbReference type="Proteomes" id="UP000218427"/>
    </source>
</evidence>
<name>A0ABX4HZE8_9GAMM</name>
<dbReference type="Gene3D" id="1.10.150.690">
    <property type="entry name" value="DUF2063"/>
    <property type="match status" value="1"/>
</dbReference>
<keyword evidence="5" id="KW-1185">Reference proteome</keyword>
<accession>A0ABX4HZE8</accession>
<feature type="domain" description="NGO1945-like C-terminal" evidence="3">
    <location>
        <begin position="162"/>
        <end position="257"/>
    </location>
</feature>
<reference evidence="4" key="1">
    <citation type="submission" date="2017-08" db="EMBL/GenBank/DDBJ databases">
        <title>Microbulbifer marisrubri sp. nov., a halophilic alphaproteobacterium isolated from marine sediment of the Yellow Sea, China.</title>
        <authorList>
            <person name="Zhang G."/>
            <person name="Xiong Q."/>
        </authorList>
    </citation>
    <scope>NUCLEOTIDE SEQUENCE [LARGE SCALE GENOMIC DNA]</scope>
    <source>
        <strain evidence="4">WRN-8</strain>
    </source>
</reference>
<proteinExistence type="predicted"/>
<dbReference type="InterPro" id="IPR054098">
    <property type="entry name" value="NGO1945-like_C"/>
</dbReference>
<evidence type="ECO:0000313" key="4">
    <source>
        <dbReference type="EMBL" id="PCO05499.1"/>
    </source>
</evidence>
<dbReference type="EMBL" id="LRFG02000002">
    <property type="protein sequence ID" value="PCO05499.1"/>
    <property type="molecule type" value="Genomic_DNA"/>
</dbReference>
<feature type="region of interest" description="Disordered" evidence="1">
    <location>
        <begin position="1"/>
        <end position="25"/>
    </location>
</feature>
<sequence>MRGAADQGTGDKRSPGKKGADFQRVQRDFAAHLRAPREHSPPPDIEDRRLGIYRDLIYNNIESFIASGFPVLRKLYGDDDWHKMVRDFVHHHASQSPYFLQISEEFLGYLQNEHQPQPCDPPFLLELAHYEWVELALDVSDAEIPAGLDQDGDVLARVPVVSPLVWSLSYRYPVHLVGPGYRPEAPPETPTFLLVYRDRQQEVGFMEANAVTARLLQLAQAEESSGLELLQSLAREMKHPNPEVLVQFGRDLLEKLLSAGIVAGLR</sequence>